<comment type="caution">
    <text evidence="3">The sequence shown here is derived from an EMBL/GenBank/DDBJ whole genome shotgun (WGS) entry which is preliminary data.</text>
</comment>
<sequence>MPGRRVRFSTERTFHSPPPQLSWSNSSATTSSSGPVTPPFIPHASLPGPTPYAPRRTHIPSPSGAKERAHDLVAISASPLLRYDVSIHPSAITTHFHGVSSAGLFEPAVYPPQRSITLTTPHLPWSIAVVASNSRHVTVSDVLNAIYRALRANVTPAEFRALSTLKLQHRVSEAYRQRYMRLRGHRGYAEEKRHGVKRVDFLMGCTEFRGLSATGAPAVWCLHVS</sequence>
<organism evidence="3 4">
    <name type="scientific">Mycena metata</name>
    <dbReference type="NCBI Taxonomy" id="1033252"/>
    <lineage>
        <taxon>Eukaryota</taxon>
        <taxon>Fungi</taxon>
        <taxon>Dikarya</taxon>
        <taxon>Basidiomycota</taxon>
        <taxon>Agaricomycotina</taxon>
        <taxon>Agaricomycetes</taxon>
        <taxon>Agaricomycetidae</taxon>
        <taxon>Agaricales</taxon>
        <taxon>Marasmiineae</taxon>
        <taxon>Mycenaceae</taxon>
        <taxon>Mycena</taxon>
    </lineage>
</organism>
<name>A0AAD7I8T1_9AGAR</name>
<dbReference type="EMBL" id="JARKIB010000121">
    <property type="protein sequence ID" value="KAJ7736444.1"/>
    <property type="molecule type" value="Genomic_DNA"/>
</dbReference>
<dbReference type="Proteomes" id="UP001215598">
    <property type="component" value="Unassembled WGS sequence"/>
</dbReference>
<feature type="region of interest" description="Disordered" evidence="1">
    <location>
        <begin position="1"/>
        <end position="67"/>
    </location>
</feature>
<evidence type="ECO:0000313" key="3">
    <source>
        <dbReference type="EMBL" id="KAJ7736444.1"/>
    </source>
</evidence>
<feature type="domain" description="DUF6699" evidence="2">
    <location>
        <begin position="81"/>
        <end position="213"/>
    </location>
</feature>
<dbReference type="InterPro" id="IPR046522">
    <property type="entry name" value="DUF6699"/>
</dbReference>
<keyword evidence="4" id="KW-1185">Reference proteome</keyword>
<protein>
    <recommendedName>
        <fullName evidence="2">DUF6699 domain-containing protein</fullName>
    </recommendedName>
</protein>
<gene>
    <name evidence="3" type="ORF">B0H16DRAFT_120806</name>
</gene>
<reference evidence="3" key="1">
    <citation type="submission" date="2023-03" db="EMBL/GenBank/DDBJ databases">
        <title>Massive genome expansion in bonnet fungi (Mycena s.s.) driven by repeated elements and novel gene families across ecological guilds.</title>
        <authorList>
            <consortium name="Lawrence Berkeley National Laboratory"/>
            <person name="Harder C.B."/>
            <person name="Miyauchi S."/>
            <person name="Viragh M."/>
            <person name="Kuo A."/>
            <person name="Thoen E."/>
            <person name="Andreopoulos B."/>
            <person name="Lu D."/>
            <person name="Skrede I."/>
            <person name="Drula E."/>
            <person name="Henrissat B."/>
            <person name="Morin E."/>
            <person name="Kohler A."/>
            <person name="Barry K."/>
            <person name="LaButti K."/>
            <person name="Morin E."/>
            <person name="Salamov A."/>
            <person name="Lipzen A."/>
            <person name="Mereny Z."/>
            <person name="Hegedus B."/>
            <person name="Baldrian P."/>
            <person name="Stursova M."/>
            <person name="Weitz H."/>
            <person name="Taylor A."/>
            <person name="Grigoriev I.V."/>
            <person name="Nagy L.G."/>
            <person name="Martin F."/>
            <person name="Kauserud H."/>
        </authorList>
    </citation>
    <scope>NUCLEOTIDE SEQUENCE</scope>
    <source>
        <strain evidence="3">CBHHK182m</strain>
    </source>
</reference>
<dbReference type="AlphaFoldDB" id="A0AAD7I8T1"/>
<evidence type="ECO:0000256" key="1">
    <source>
        <dbReference type="SAM" id="MobiDB-lite"/>
    </source>
</evidence>
<proteinExistence type="predicted"/>
<evidence type="ECO:0000313" key="4">
    <source>
        <dbReference type="Proteomes" id="UP001215598"/>
    </source>
</evidence>
<accession>A0AAD7I8T1</accession>
<dbReference type="Pfam" id="PF20415">
    <property type="entry name" value="DUF6699"/>
    <property type="match status" value="1"/>
</dbReference>
<feature type="compositionally biased region" description="Low complexity" evidence="1">
    <location>
        <begin position="22"/>
        <end position="35"/>
    </location>
</feature>
<evidence type="ECO:0000259" key="2">
    <source>
        <dbReference type="Pfam" id="PF20415"/>
    </source>
</evidence>